<feature type="region of interest" description="Disordered" evidence="1">
    <location>
        <begin position="174"/>
        <end position="257"/>
    </location>
</feature>
<dbReference type="SMART" id="SM00288">
    <property type="entry name" value="VHS"/>
    <property type="match status" value="1"/>
</dbReference>
<evidence type="ECO:0000256" key="1">
    <source>
        <dbReference type="SAM" id="MobiDB-lite"/>
    </source>
</evidence>
<dbReference type="InterPro" id="IPR044103">
    <property type="entry name" value="GAT_LSB5"/>
</dbReference>
<dbReference type="OrthoDB" id="10068368at2759"/>
<reference evidence="3 4" key="1">
    <citation type="submission" date="2016-10" db="EMBL/GenBank/DDBJ databases">
        <authorList>
            <person name="de Groot N.N."/>
        </authorList>
    </citation>
    <scope>NUCLEOTIDE SEQUENCE [LARGE SCALE GENOMIC DNA]</scope>
    <source>
        <strain evidence="3 4">CBS 141442</strain>
    </source>
</reference>
<feature type="compositionally biased region" description="Low complexity" evidence="1">
    <location>
        <begin position="394"/>
        <end position="405"/>
    </location>
</feature>
<dbReference type="Gene3D" id="1.25.40.90">
    <property type="match status" value="1"/>
</dbReference>
<dbReference type="InterPro" id="IPR045007">
    <property type="entry name" value="LSB5"/>
</dbReference>
<protein>
    <submittedName>
        <fullName evidence="3">CIC11C00000001002</fullName>
    </submittedName>
</protein>
<proteinExistence type="predicted"/>
<dbReference type="InterPro" id="IPR008942">
    <property type="entry name" value="ENTH_VHS"/>
</dbReference>
<feature type="compositionally biased region" description="Acidic residues" evidence="1">
    <location>
        <begin position="383"/>
        <end position="393"/>
    </location>
</feature>
<feature type="compositionally biased region" description="Polar residues" evidence="1">
    <location>
        <begin position="412"/>
        <end position="421"/>
    </location>
</feature>
<dbReference type="Proteomes" id="UP000182334">
    <property type="component" value="Chromosome IV"/>
</dbReference>
<evidence type="ECO:0000259" key="2">
    <source>
        <dbReference type="PROSITE" id="PS50179"/>
    </source>
</evidence>
<keyword evidence="4" id="KW-1185">Reference proteome</keyword>
<dbReference type="GO" id="GO:0007015">
    <property type="term" value="P:actin filament organization"/>
    <property type="evidence" value="ECO:0007669"/>
    <property type="project" value="InterPro"/>
</dbReference>
<dbReference type="CDD" id="cd16980">
    <property type="entry name" value="VHS_Lsb5"/>
    <property type="match status" value="1"/>
</dbReference>
<dbReference type="GO" id="GO:0043130">
    <property type="term" value="F:ubiquitin binding"/>
    <property type="evidence" value="ECO:0007669"/>
    <property type="project" value="InterPro"/>
</dbReference>
<dbReference type="SUPFAM" id="SSF89009">
    <property type="entry name" value="GAT-like domain"/>
    <property type="match status" value="1"/>
</dbReference>
<gene>
    <name evidence="3" type="ORF">SAMEA4029010_CIC11G00000001002</name>
</gene>
<dbReference type="Pfam" id="PF00790">
    <property type="entry name" value="VHS"/>
    <property type="match status" value="1"/>
</dbReference>
<dbReference type="GO" id="GO:0051666">
    <property type="term" value="P:actin cortical patch localization"/>
    <property type="evidence" value="ECO:0007669"/>
    <property type="project" value="TreeGrafter"/>
</dbReference>
<dbReference type="CDD" id="cd14232">
    <property type="entry name" value="GAT_LSB5"/>
    <property type="match status" value="1"/>
</dbReference>
<sequence length="483" mass="53591">MRQLKESTTTANMPIFGEKPFTSITVKINQLCQPHRNDDLEDDSIELYVTDLIDLIKLQLTGAVEAARAVRKKIKYGNTVEEQLLALSLLELLVLNSGPKIGQVLASDDKLLDLLKNILSGNVRSGLGFDYDPQVAQKVKNLAIGWKSELADLDGYRGMAQLWKYIPRQLKQPRTGLSSRFDSEASSESRSPRRVRSDSVDERFNEYERASSRNRSNSNRKSPAPPRPTAASPYASKTSDNGDKKKKKKKSARGKKYADEEFEIPQINYKVEAPKIRNVIAECHTHTTALSNLLLALPAGSDPLSDDRIAKEFEKCRKVRRSVLRYLQYVGAGGEEGKSAEVVAMDEEFLGSLIVANEQLVTTFQQFDKASGYTAENPAPVYPEEEEEEESDESCYLSESDSELLTDGVGSMTVQESSSRLQEAVKSPPPRPFKSANLRPKTESEPKPLQRPPVAKTQSSGSVDSADPFGDSHEVGTSSSKYY</sequence>
<dbReference type="GO" id="GO:0035091">
    <property type="term" value="F:phosphatidylinositol binding"/>
    <property type="evidence" value="ECO:0007669"/>
    <property type="project" value="InterPro"/>
</dbReference>
<evidence type="ECO:0000313" key="4">
    <source>
        <dbReference type="Proteomes" id="UP000182334"/>
    </source>
</evidence>
<feature type="compositionally biased region" description="Basic and acidic residues" evidence="1">
    <location>
        <begin position="195"/>
        <end position="211"/>
    </location>
</feature>
<organism evidence="3 4">
    <name type="scientific">Sungouiella intermedia</name>
    <dbReference type="NCBI Taxonomy" id="45354"/>
    <lineage>
        <taxon>Eukaryota</taxon>
        <taxon>Fungi</taxon>
        <taxon>Dikarya</taxon>
        <taxon>Ascomycota</taxon>
        <taxon>Saccharomycotina</taxon>
        <taxon>Pichiomycetes</taxon>
        <taxon>Metschnikowiaceae</taxon>
        <taxon>Sungouiella</taxon>
    </lineage>
</organism>
<feature type="region of interest" description="Disordered" evidence="1">
    <location>
        <begin position="373"/>
        <end position="483"/>
    </location>
</feature>
<feature type="compositionally biased region" description="Low complexity" evidence="1">
    <location>
        <begin position="213"/>
        <end position="222"/>
    </location>
</feature>
<dbReference type="PROSITE" id="PS50179">
    <property type="entry name" value="VHS"/>
    <property type="match status" value="1"/>
</dbReference>
<dbReference type="GO" id="GO:0006897">
    <property type="term" value="P:endocytosis"/>
    <property type="evidence" value="ECO:0007669"/>
    <property type="project" value="InterPro"/>
</dbReference>
<dbReference type="SUPFAM" id="SSF48464">
    <property type="entry name" value="ENTH/VHS domain"/>
    <property type="match status" value="1"/>
</dbReference>
<evidence type="ECO:0000313" key="3">
    <source>
        <dbReference type="EMBL" id="SGZ53643.1"/>
    </source>
</evidence>
<feature type="compositionally biased region" description="Basic residues" evidence="1">
    <location>
        <begin position="244"/>
        <end position="255"/>
    </location>
</feature>
<dbReference type="InterPro" id="IPR002014">
    <property type="entry name" value="VHS_dom"/>
</dbReference>
<dbReference type="GO" id="GO:0007034">
    <property type="term" value="P:vacuolar transport"/>
    <property type="evidence" value="ECO:0007669"/>
    <property type="project" value="UniProtKB-ARBA"/>
</dbReference>
<dbReference type="GO" id="GO:0030479">
    <property type="term" value="C:actin cortical patch"/>
    <property type="evidence" value="ECO:0007669"/>
    <property type="project" value="TreeGrafter"/>
</dbReference>
<dbReference type="AlphaFoldDB" id="A0A1L0BQW5"/>
<dbReference type="STRING" id="45354.A0A1L0BQW5"/>
<dbReference type="PANTHER" id="PTHR47789">
    <property type="entry name" value="LAS SEVENTEEN-BINDING PROTEIN 5"/>
    <property type="match status" value="1"/>
</dbReference>
<dbReference type="PANTHER" id="PTHR47789:SF1">
    <property type="entry name" value="LAS SEVENTEEN-BINDING PROTEIN 5"/>
    <property type="match status" value="1"/>
</dbReference>
<accession>A0A1L0BQW5</accession>
<feature type="compositionally biased region" description="Low complexity" evidence="1">
    <location>
        <begin position="178"/>
        <end position="189"/>
    </location>
</feature>
<name>A0A1L0BQW5_9ASCO</name>
<feature type="domain" description="VHS" evidence="2">
    <location>
        <begin position="41"/>
        <end position="169"/>
    </location>
</feature>
<dbReference type="EMBL" id="LT635759">
    <property type="protein sequence ID" value="SGZ53643.1"/>
    <property type="molecule type" value="Genomic_DNA"/>
</dbReference>